<feature type="compositionally biased region" description="Basic and acidic residues" evidence="1">
    <location>
        <begin position="57"/>
        <end position="67"/>
    </location>
</feature>
<keyword evidence="3" id="KW-1185">Reference proteome</keyword>
<dbReference type="AlphaFoldDB" id="A0A0D7B8B1"/>
<gene>
    <name evidence="2" type="ORF">CYLTODRAFT_444631</name>
</gene>
<feature type="region of interest" description="Disordered" evidence="1">
    <location>
        <begin position="97"/>
        <end position="116"/>
    </location>
</feature>
<organism evidence="2 3">
    <name type="scientific">Cylindrobasidium torrendii FP15055 ss-10</name>
    <dbReference type="NCBI Taxonomy" id="1314674"/>
    <lineage>
        <taxon>Eukaryota</taxon>
        <taxon>Fungi</taxon>
        <taxon>Dikarya</taxon>
        <taxon>Basidiomycota</taxon>
        <taxon>Agaricomycotina</taxon>
        <taxon>Agaricomycetes</taxon>
        <taxon>Agaricomycetidae</taxon>
        <taxon>Agaricales</taxon>
        <taxon>Marasmiineae</taxon>
        <taxon>Physalacriaceae</taxon>
        <taxon>Cylindrobasidium</taxon>
    </lineage>
</organism>
<proteinExistence type="predicted"/>
<evidence type="ECO:0000313" key="3">
    <source>
        <dbReference type="Proteomes" id="UP000054007"/>
    </source>
</evidence>
<feature type="region of interest" description="Disordered" evidence="1">
    <location>
        <begin position="1"/>
        <end position="22"/>
    </location>
</feature>
<feature type="compositionally biased region" description="Polar residues" evidence="1">
    <location>
        <begin position="1"/>
        <end position="10"/>
    </location>
</feature>
<dbReference type="Proteomes" id="UP000054007">
    <property type="component" value="Unassembled WGS sequence"/>
</dbReference>
<feature type="region of interest" description="Disordered" evidence="1">
    <location>
        <begin position="51"/>
        <end position="86"/>
    </location>
</feature>
<protein>
    <submittedName>
        <fullName evidence="2">Uncharacterized protein</fullName>
    </submittedName>
</protein>
<evidence type="ECO:0000256" key="1">
    <source>
        <dbReference type="SAM" id="MobiDB-lite"/>
    </source>
</evidence>
<name>A0A0D7B8B1_9AGAR</name>
<evidence type="ECO:0000313" key="2">
    <source>
        <dbReference type="EMBL" id="KIY66490.1"/>
    </source>
</evidence>
<sequence length="116" mass="12691">MDGNDAASSTHKCEERTSFCTSSYSQCPFNSIDEISMNLLEGLVRNLGTAVEQLSSEEDRGSNDSHAHANSSGTDLPQPQPSQQIKKTLFGLKKWMMSGTQKEKESNEAQNMPCAC</sequence>
<dbReference type="EMBL" id="KN880552">
    <property type="protein sequence ID" value="KIY66490.1"/>
    <property type="molecule type" value="Genomic_DNA"/>
</dbReference>
<feature type="compositionally biased region" description="Polar residues" evidence="1">
    <location>
        <begin position="68"/>
        <end position="86"/>
    </location>
</feature>
<reference evidence="2 3" key="1">
    <citation type="journal article" date="2015" name="Fungal Genet. Biol.">
        <title>Evolution of novel wood decay mechanisms in Agaricales revealed by the genome sequences of Fistulina hepatica and Cylindrobasidium torrendii.</title>
        <authorList>
            <person name="Floudas D."/>
            <person name="Held B.W."/>
            <person name="Riley R."/>
            <person name="Nagy L.G."/>
            <person name="Koehler G."/>
            <person name="Ransdell A.S."/>
            <person name="Younus H."/>
            <person name="Chow J."/>
            <person name="Chiniquy J."/>
            <person name="Lipzen A."/>
            <person name="Tritt A."/>
            <person name="Sun H."/>
            <person name="Haridas S."/>
            <person name="LaButti K."/>
            <person name="Ohm R.A."/>
            <person name="Kues U."/>
            <person name="Blanchette R.A."/>
            <person name="Grigoriev I.V."/>
            <person name="Minto R.E."/>
            <person name="Hibbett D.S."/>
        </authorList>
    </citation>
    <scope>NUCLEOTIDE SEQUENCE [LARGE SCALE GENOMIC DNA]</scope>
    <source>
        <strain evidence="2 3">FP15055 ss-10</strain>
    </source>
</reference>
<accession>A0A0D7B8B1</accession>